<dbReference type="eggNOG" id="ENOG502QUFZ">
    <property type="taxonomic scope" value="Eukaryota"/>
</dbReference>
<organism evidence="4 5">
    <name type="scientific">Globisporangium ultimum (strain ATCC 200006 / CBS 805.95 / DAOM BR144)</name>
    <name type="common">Pythium ultimum</name>
    <dbReference type="NCBI Taxonomy" id="431595"/>
    <lineage>
        <taxon>Eukaryota</taxon>
        <taxon>Sar</taxon>
        <taxon>Stramenopiles</taxon>
        <taxon>Oomycota</taxon>
        <taxon>Peronosporomycetes</taxon>
        <taxon>Pythiales</taxon>
        <taxon>Pythiaceae</taxon>
        <taxon>Globisporangium</taxon>
    </lineage>
</organism>
<feature type="transmembrane region" description="Helical" evidence="2">
    <location>
        <begin position="1525"/>
        <end position="1548"/>
    </location>
</feature>
<feature type="region of interest" description="Disordered" evidence="1">
    <location>
        <begin position="329"/>
        <end position="348"/>
    </location>
</feature>
<feature type="transmembrane region" description="Helical" evidence="2">
    <location>
        <begin position="924"/>
        <end position="944"/>
    </location>
</feature>
<dbReference type="Pfam" id="PF26010">
    <property type="entry name" value="DUF8003"/>
    <property type="match status" value="1"/>
</dbReference>
<dbReference type="InParanoid" id="K3W9K7"/>
<dbReference type="PANTHER" id="PTHR31513">
    <property type="entry name" value="EPHRIN TYPE-B RECEPTOR"/>
    <property type="match status" value="1"/>
</dbReference>
<accession>K3W9K7</accession>
<reference evidence="5" key="2">
    <citation type="submission" date="2010-04" db="EMBL/GenBank/DDBJ databases">
        <authorList>
            <person name="Buell R."/>
            <person name="Hamilton J."/>
            <person name="Hostetler J."/>
        </authorList>
    </citation>
    <scope>NUCLEOTIDE SEQUENCE [LARGE SCALE GENOMIC DNA]</scope>
    <source>
        <strain evidence="5">DAOM:BR144</strain>
    </source>
</reference>
<feature type="domain" description="DUF8003" evidence="3">
    <location>
        <begin position="844"/>
        <end position="905"/>
    </location>
</feature>
<dbReference type="OMA" id="KPEMLKH"/>
<dbReference type="Proteomes" id="UP000019132">
    <property type="component" value="Unassembled WGS sequence"/>
</dbReference>
<dbReference type="PANTHER" id="PTHR31513:SF2">
    <property type="entry name" value="MRAZ"/>
    <property type="match status" value="1"/>
</dbReference>
<dbReference type="InterPro" id="IPR058316">
    <property type="entry name" value="DUF8003"/>
</dbReference>
<dbReference type="EnsemblProtists" id="PYU1_T001648">
    <property type="protein sequence ID" value="PYU1_T001648"/>
    <property type="gene ID" value="PYU1_G001647"/>
</dbReference>
<evidence type="ECO:0000256" key="1">
    <source>
        <dbReference type="SAM" id="MobiDB-lite"/>
    </source>
</evidence>
<dbReference type="STRING" id="431595.K3W9K7"/>
<keyword evidence="2" id="KW-0812">Transmembrane</keyword>
<evidence type="ECO:0000259" key="3">
    <source>
        <dbReference type="Pfam" id="PF26010"/>
    </source>
</evidence>
<feature type="transmembrane region" description="Helical" evidence="2">
    <location>
        <begin position="1483"/>
        <end position="1505"/>
    </location>
</feature>
<evidence type="ECO:0000313" key="4">
    <source>
        <dbReference type="EnsemblProtists" id="PYU1_T001648"/>
    </source>
</evidence>
<feature type="transmembrane region" description="Helical" evidence="2">
    <location>
        <begin position="1560"/>
        <end position="1579"/>
    </location>
</feature>
<evidence type="ECO:0000313" key="5">
    <source>
        <dbReference type="Proteomes" id="UP000019132"/>
    </source>
</evidence>
<feature type="transmembrane region" description="Helical" evidence="2">
    <location>
        <begin position="1591"/>
        <end position="1613"/>
    </location>
</feature>
<dbReference type="HOGENOM" id="CLU_000979_0_0_1"/>
<sequence length="1643" mass="172958">MASGVHVLVQGDDCILELSVGKMLLLQESAVLRASAISVDASFVRMESKALLAASYSGVYRNQSGLFTGSDHFGASHAGSGGRRALNDDDADASLGSFFDVRSGTVDAVDAPTPEDLTGLLHTASASWDLARVWTQAQKPVLSASNDDPSVLATRLLLGSGSRQSQMNSTFVSGGGRIRIYASKDLVLMDGAKITANGEEAVDGVPAGSGGSILLKASALSVAGLIQAKGGDAFCRDDVAKSGAAGCFPAGGGGRIHISYISSQLDDSSVDTTGGGLAPSEINKKTAQKALSPVQIRALGGGAGTYFCVLRRADGSQETRLTISNRMQQRLDPTPAQDETTNEQPPKAIVGGATTSVVVFSGENESSQSLGALTIHDGAIVSSHYLDFASGDLDVANNSILVQSMMQGDGDRLDISVRDLSISSASRILLPSARLKVNARSVAMDATSGMRFASSVHFVTKENLHLDANITSDMVVPSDADSQAKQNTKFLALESGGETILGGFISVGGFGITSNNSISITGTMEAVNIASAKSTFLPCNEQRRDFNLHNSGMATVANFTMVLTARRSISIGQKNNHPAILRAGAVLLCAKETIELTADSSVSANGMGELANQGSGSGECVGSVGGGGGYGGRGADSSSVNEVGDYAPGGLPYGTRSGVGMLGSGGGCVDGGSGGGVVMLGATGLILNGEIHCNGNDGANGAGGGSGGFLGLMVTNFLRGHGKISAVGGNSACAEAIITMVSDTKGASAPATATSANASNKDTSLTTSHVVPRLCGGGGGGGRLQLTGCEQSDFDKCTDGFDGNYTVAGGVSTVNIAGNGGVPVGGDGSSSKNVVAAAESGSFFGFPCAPGFGGLFCRPCKVGTYKSESNSEECLPCTNAPSNAHYSGHGSISADCDWTCDPGYSGDYCVSPLEQLLDACGGEIGFVLVILSIAIFSILLGYACRNRKEPKYARMYSASGAKGERQHLLSSAVANSRKSRFAFLFRCFYWPRVKYEKLSERDLHEHMARIYFAGVNDRDSPLKLRLTVPEPLKPVLDDFEFKRLAMRINAELSWRTGIASSWGEIVYKIVALLCFPFASEVLAYRRHIRVNKLKRIIGKYNHACMKGPRAKALQDAVKVGYSADYSLVYLELLNKESASSVCVPTTKIGKPSLPLVLLFAGCGTYYSPFYLDPSDLLVRSVPQCPELTTFIDEPWLMFVAELNALLRVVSREEACLVETLLPVAKFLERKMAVSAGGNGLLGGLRIYLGRFYVQDDADYGEVFKLGIFLTTGKEKKTNMTADQKAQRYTRDKDPGYGGYAPNSSFGRGLDVLEPAGMRGNTSYGNSDALMYDAPGWSASILNNANNAPLGRGGRRGSFTNNNNGGPGGGGTSSSSIREEALRIRSATSGSMDAGPGGNVRLAGDESGLLIGPKRNLARRRRTFYEGWLGPVDASMPVPGVLISADELEDRLIDRPRRQRIESFLRLHLLPMNVRRSSWLNHAWMLNTALLTLLMVDLAITFALVVNLKCVTDGEVDHDCTASVMLPVLFVPPLTLVVSPIMGIVTIALKSSSFSRRYSVWNSLSMINVGIALVACVVQSSRLVAPWFAGPLPLLPVVALVVKSAQSFVIERFVAYQETYKRRRGWRGLMKRRVSDASVPAESP</sequence>
<reference evidence="4" key="3">
    <citation type="submission" date="2015-02" db="UniProtKB">
        <authorList>
            <consortium name="EnsemblProtists"/>
        </authorList>
    </citation>
    <scope>IDENTIFICATION</scope>
    <source>
        <strain evidence="4">DAOM BR144</strain>
    </source>
</reference>
<keyword evidence="5" id="KW-1185">Reference proteome</keyword>
<dbReference type="Gene3D" id="2.10.50.10">
    <property type="entry name" value="Tumor Necrosis Factor Receptor, subunit A, domain 2"/>
    <property type="match status" value="1"/>
</dbReference>
<keyword evidence="2" id="KW-1133">Transmembrane helix</keyword>
<feature type="compositionally biased region" description="Basic and acidic residues" evidence="1">
    <location>
        <begin position="1284"/>
        <end position="1294"/>
    </location>
</feature>
<protein>
    <recommendedName>
        <fullName evidence="3">DUF8003 domain-containing protein</fullName>
    </recommendedName>
</protein>
<reference evidence="5" key="1">
    <citation type="journal article" date="2010" name="Genome Biol.">
        <title>Genome sequence of the necrotrophic plant pathogen Pythium ultimum reveals original pathogenicity mechanisms and effector repertoire.</title>
        <authorList>
            <person name="Levesque C.A."/>
            <person name="Brouwer H."/>
            <person name="Cano L."/>
            <person name="Hamilton J.P."/>
            <person name="Holt C."/>
            <person name="Huitema E."/>
            <person name="Raffaele S."/>
            <person name="Robideau G.P."/>
            <person name="Thines M."/>
            <person name="Win J."/>
            <person name="Zerillo M.M."/>
            <person name="Beakes G.W."/>
            <person name="Boore J.L."/>
            <person name="Busam D."/>
            <person name="Dumas B."/>
            <person name="Ferriera S."/>
            <person name="Fuerstenberg S.I."/>
            <person name="Gachon C.M."/>
            <person name="Gaulin E."/>
            <person name="Govers F."/>
            <person name="Grenville-Briggs L."/>
            <person name="Horner N."/>
            <person name="Hostetler J."/>
            <person name="Jiang R.H."/>
            <person name="Johnson J."/>
            <person name="Krajaejun T."/>
            <person name="Lin H."/>
            <person name="Meijer H.J."/>
            <person name="Moore B."/>
            <person name="Morris P."/>
            <person name="Phuntmart V."/>
            <person name="Puiu D."/>
            <person name="Shetty J."/>
            <person name="Stajich J.E."/>
            <person name="Tripathy S."/>
            <person name="Wawra S."/>
            <person name="van West P."/>
            <person name="Whitty B.R."/>
            <person name="Coutinho P.M."/>
            <person name="Henrissat B."/>
            <person name="Martin F."/>
            <person name="Thomas P.D."/>
            <person name="Tyler B.M."/>
            <person name="De Vries R.P."/>
            <person name="Kamoun S."/>
            <person name="Yandell M."/>
            <person name="Tisserat N."/>
            <person name="Buell C.R."/>
        </authorList>
    </citation>
    <scope>NUCLEOTIDE SEQUENCE</scope>
    <source>
        <strain evidence="5">DAOM:BR144</strain>
    </source>
</reference>
<keyword evidence="2" id="KW-0472">Membrane</keyword>
<evidence type="ECO:0000256" key="2">
    <source>
        <dbReference type="SAM" id="Phobius"/>
    </source>
</evidence>
<feature type="region of interest" description="Disordered" evidence="1">
    <location>
        <begin position="1347"/>
        <end position="1375"/>
    </location>
</feature>
<dbReference type="VEuPathDB" id="FungiDB:PYU1_G001647"/>
<name>K3W9K7_GLOUD</name>
<feature type="region of interest" description="Disordered" evidence="1">
    <location>
        <begin position="1280"/>
        <end position="1301"/>
    </location>
</feature>
<proteinExistence type="predicted"/>
<dbReference type="EMBL" id="GL376626">
    <property type="status" value="NOT_ANNOTATED_CDS"/>
    <property type="molecule type" value="Genomic_DNA"/>
</dbReference>